<name>A0A091CQY7_FUKDA</name>
<dbReference type="Proteomes" id="UP000028990">
    <property type="component" value="Unassembled WGS sequence"/>
</dbReference>
<keyword evidence="3" id="KW-1185">Reference proteome</keyword>
<evidence type="ECO:0000313" key="3">
    <source>
        <dbReference type="Proteomes" id="UP000028990"/>
    </source>
</evidence>
<organism evidence="2 3">
    <name type="scientific">Fukomys damarensis</name>
    <name type="common">Damaraland mole rat</name>
    <name type="synonym">Cryptomys damarensis</name>
    <dbReference type="NCBI Taxonomy" id="885580"/>
    <lineage>
        <taxon>Eukaryota</taxon>
        <taxon>Metazoa</taxon>
        <taxon>Chordata</taxon>
        <taxon>Craniata</taxon>
        <taxon>Vertebrata</taxon>
        <taxon>Euteleostomi</taxon>
        <taxon>Mammalia</taxon>
        <taxon>Eutheria</taxon>
        <taxon>Euarchontoglires</taxon>
        <taxon>Glires</taxon>
        <taxon>Rodentia</taxon>
        <taxon>Hystricomorpha</taxon>
        <taxon>Bathyergidae</taxon>
        <taxon>Fukomys</taxon>
    </lineage>
</organism>
<sequence>MGLVLDGFGPGETGLTYPDRCGLEGSSSQTGQTEVKANYKGCEGEVQDVGSSNPFEGSGDSGRSGAADPRAVDSGVMEGPMRVGLWQVLELLSEASLHGAVCVDSLVDEAGEAACLS</sequence>
<protein>
    <submittedName>
        <fullName evidence="2">Uncharacterized protein</fullName>
    </submittedName>
</protein>
<feature type="region of interest" description="Disordered" evidence="1">
    <location>
        <begin position="45"/>
        <end position="75"/>
    </location>
</feature>
<feature type="region of interest" description="Disordered" evidence="1">
    <location>
        <begin position="1"/>
        <end position="32"/>
    </location>
</feature>
<evidence type="ECO:0000313" key="2">
    <source>
        <dbReference type="EMBL" id="KFO20148.1"/>
    </source>
</evidence>
<dbReference type="AlphaFoldDB" id="A0A091CQY7"/>
<feature type="compositionally biased region" description="Low complexity" evidence="1">
    <location>
        <begin position="57"/>
        <end position="68"/>
    </location>
</feature>
<dbReference type="EMBL" id="KN124851">
    <property type="protein sequence ID" value="KFO20148.1"/>
    <property type="molecule type" value="Genomic_DNA"/>
</dbReference>
<proteinExistence type="predicted"/>
<gene>
    <name evidence="2" type="ORF">H920_18434</name>
</gene>
<accession>A0A091CQY7</accession>
<reference evidence="2 3" key="1">
    <citation type="submission" date="2013-11" db="EMBL/GenBank/DDBJ databases">
        <title>The Damaraland mole rat (Fukomys damarensis) genome and evolution of African mole rats.</title>
        <authorList>
            <person name="Gladyshev V.N."/>
            <person name="Fang X."/>
        </authorList>
    </citation>
    <scope>NUCLEOTIDE SEQUENCE [LARGE SCALE GENOMIC DNA]</scope>
    <source>
        <tissue evidence="2">Liver</tissue>
    </source>
</reference>
<evidence type="ECO:0000256" key="1">
    <source>
        <dbReference type="SAM" id="MobiDB-lite"/>
    </source>
</evidence>